<dbReference type="EMBL" id="FQXU01000013">
    <property type="protein sequence ID" value="SHI39560.1"/>
    <property type="molecule type" value="Genomic_DNA"/>
</dbReference>
<evidence type="ECO:0000313" key="2">
    <source>
        <dbReference type="EMBL" id="SHI39560.1"/>
    </source>
</evidence>
<accession>A0A1M6ASX5</accession>
<dbReference type="InterPro" id="IPR000182">
    <property type="entry name" value="GNAT_dom"/>
</dbReference>
<dbReference type="Gene3D" id="3.40.630.30">
    <property type="match status" value="1"/>
</dbReference>
<dbReference type="Pfam" id="PF00583">
    <property type="entry name" value="Acetyltransf_1"/>
    <property type="match status" value="1"/>
</dbReference>
<dbReference type="InterPro" id="IPR016181">
    <property type="entry name" value="Acyl_CoA_acyltransferase"/>
</dbReference>
<dbReference type="SUPFAM" id="SSF55729">
    <property type="entry name" value="Acyl-CoA N-acyltransferases (Nat)"/>
    <property type="match status" value="1"/>
</dbReference>
<reference evidence="2 3" key="1">
    <citation type="submission" date="2016-11" db="EMBL/GenBank/DDBJ databases">
        <authorList>
            <person name="Jaros S."/>
            <person name="Januszkiewicz K."/>
            <person name="Wedrychowicz H."/>
        </authorList>
    </citation>
    <scope>NUCLEOTIDE SEQUENCE [LARGE SCALE GENOMIC DNA]</scope>
    <source>
        <strain evidence="2 3">DSM 6191</strain>
    </source>
</reference>
<dbReference type="Proteomes" id="UP000184241">
    <property type="component" value="Unassembled WGS sequence"/>
</dbReference>
<proteinExistence type="predicted"/>
<gene>
    <name evidence="2" type="ORF">SAMN02745941_03751</name>
</gene>
<name>A0A1M6ASX5_9CLOT</name>
<feature type="domain" description="N-acetyltransferase" evidence="1">
    <location>
        <begin position="5"/>
        <end position="159"/>
    </location>
</feature>
<organism evidence="2 3">
    <name type="scientific">Clostridium intestinale DSM 6191</name>
    <dbReference type="NCBI Taxonomy" id="1121320"/>
    <lineage>
        <taxon>Bacteria</taxon>
        <taxon>Bacillati</taxon>
        <taxon>Bacillota</taxon>
        <taxon>Clostridia</taxon>
        <taxon>Eubacteriales</taxon>
        <taxon>Clostridiaceae</taxon>
        <taxon>Clostridium</taxon>
    </lineage>
</organism>
<protein>
    <submittedName>
        <fullName evidence="2">Protein N-acetyltransferase, RimJ/RimL family</fullName>
    </submittedName>
</protein>
<dbReference type="PROSITE" id="PS51186">
    <property type="entry name" value="GNAT"/>
    <property type="match status" value="1"/>
</dbReference>
<dbReference type="AlphaFoldDB" id="A0A1M6ASX5"/>
<evidence type="ECO:0000259" key="1">
    <source>
        <dbReference type="PROSITE" id="PS51186"/>
    </source>
</evidence>
<keyword evidence="2" id="KW-0808">Transferase</keyword>
<evidence type="ECO:0000313" key="3">
    <source>
        <dbReference type="Proteomes" id="UP000184241"/>
    </source>
</evidence>
<sequence length="159" mass="18434">MSSIITLDFYKEKHLPELLRFCLPPEQEVFTALPKDVLHLCLSDRHRFPIVVLLDDVVVGFFILHYGRDIMEFIHNPNAILLRSFSINYRFQKNGYAKQTLKLVLEFIKNNFSGINQLILAVNEKNTPAQNLYLRCGYTDTSIKKIGPKGPQLIFQHTI</sequence>
<dbReference type="RefSeq" id="WP_073022039.1">
    <property type="nucleotide sequence ID" value="NZ_FQXU01000013.1"/>
</dbReference>
<dbReference type="GO" id="GO:0016747">
    <property type="term" value="F:acyltransferase activity, transferring groups other than amino-acyl groups"/>
    <property type="evidence" value="ECO:0007669"/>
    <property type="project" value="InterPro"/>
</dbReference>